<keyword evidence="1" id="KW-1133">Transmembrane helix</keyword>
<dbReference type="VEuPathDB" id="TrichDB:TVAG_241490"/>
<keyword evidence="3" id="KW-1185">Reference proteome</keyword>
<dbReference type="VEuPathDB" id="TrichDB:TVAGG3_0846680"/>
<dbReference type="AlphaFoldDB" id="A2FKZ7"/>
<dbReference type="KEGG" id="tva:4752143"/>
<keyword evidence="1" id="KW-0472">Membrane</keyword>
<dbReference type="EMBL" id="DS113859">
    <property type="protein sequence ID" value="EAX94413.1"/>
    <property type="molecule type" value="Genomic_DNA"/>
</dbReference>
<dbReference type="RefSeq" id="XP_001307343.1">
    <property type="nucleotide sequence ID" value="XM_001307342.1"/>
</dbReference>
<reference evidence="2" key="1">
    <citation type="submission" date="2006-10" db="EMBL/GenBank/DDBJ databases">
        <authorList>
            <person name="Amadeo P."/>
            <person name="Zhao Q."/>
            <person name="Wortman J."/>
            <person name="Fraser-Liggett C."/>
            <person name="Carlton J."/>
        </authorList>
    </citation>
    <scope>NUCLEOTIDE SEQUENCE</scope>
    <source>
        <strain evidence="2">G3</strain>
    </source>
</reference>
<gene>
    <name evidence="2" type="ORF">TVAG_241490</name>
</gene>
<evidence type="ECO:0000256" key="1">
    <source>
        <dbReference type="SAM" id="Phobius"/>
    </source>
</evidence>
<evidence type="ECO:0000313" key="3">
    <source>
        <dbReference type="Proteomes" id="UP000001542"/>
    </source>
</evidence>
<evidence type="ECO:0000313" key="2">
    <source>
        <dbReference type="EMBL" id="EAX94413.1"/>
    </source>
</evidence>
<dbReference type="Proteomes" id="UP000001542">
    <property type="component" value="Unassembled WGS sequence"/>
</dbReference>
<reference evidence="2" key="2">
    <citation type="journal article" date="2007" name="Science">
        <title>Draft genome sequence of the sexually transmitted pathogen Trichomonas vaginalis.</title>
        <authorList>
            <person name="Carlton J.M."/>
            <person name="Hirt R.P."/>
            <person name="Silva J.C."/>
            <person name="Delcher A.L."/>
            <person name="Schatz M."/>
            <person name="Zhao Q."/>
            <person name="Wortman J.R."/>
            <person name="Bidwell S.L."/>
            <person name="Alsmark U.C.M."/>
            <person name="Besteiro S."/>
            <person name="Sicheritz-Ponten T."/>
            <person name="Noel C.J."/>
            <person name="Dacks J.B."/>
            <person name="Foster P.G."/>
            <person name="Simillion C."/>
            <person name="Van de Peer Y."/>
            <person name="Miranda-Saavedra D."/>
            <person name="Barton G.J."/>
            <person name="Westrop G.D."/>
            <person name="Mueller S."/>
            <person name="Dessi D."/>
            <person name="Fiori P.L."/>
            <person name="Ren Q."/>
            <person name="Paulsen I."/>
            <person name="Zhang H."/>
            <person name="Bastida-Corcuera F.D."/>
            <person name="Simoes-Barbosa A."/>
            <person name="Brown M.T."/>
            <person name="Hayes R.D."/>
            <person name="Mukherjee M."/>
            <person name="Okumura C.Y."/>
            <person name="Schneider R."/>
            <person name="Smith A.J."/>
            <person name="Vanacova S."/>
            <person name="Villalvazo M."/>
            <person name="Haas B.J."/>
            <person name="Pertea M."/>
            <person name="Feldblyum T.V."/>
            <person name="Utterback T.R."/>
            <person name="Shu C.L."/>
            <person name="Osoegawa K."/>
            <person name="de Jong P.J."/>
            <person name="Hrdy I."/>
            <person name="Horvathova L."/>
            <person name="Zubacova Z."/>
            <person name="Dolezal P."/>
            <person name="Malik S.B."/>
            <person name="Logsdon J.M. Jr."/>
            <person name="Henze K."/>
            <person name="Gupta A."/>
            <person name="Wang C.C."/>
            <person name="Dunne R.L."/>
            <person name="Upcroft J.A."/>
            <person name="Upcroft P."/>
            <person name="White O."/>
            <person name="Salzberg S.L."/>
            <person name="Tang P."/>
            <person name="Chiu C.-H."/>
            <person name="Lee Y.-S."/>
            <person name="Embley T.M."/>
            <person name="Coombs G.H."/>
            <person name="Mottram J.C."/>
            <person name="Tachezy J."/>
            <person name="Fraser-Liggett C.M."/>
            <person name="Johnson P.J."/>
        </authorList>
    </citation>
    <scope>NUCLEOTIDE SEQUENCE [LARGE SCALE GENOMIC DNA]</scope>
    <source>
        <strain evidence="2">G3</strain>
    </source>
</reference>
<feature type="transmembrane region" description="Helical" evidence="1">
    <location>
        <begin position="240"/>
        <end position="262"/>
    </location>
</feature>
<accession>A2FKZ7</accession>
<proteinExistence type="predicted"/>
<keyword evidence="1" id="KW-0812">Transmembrane</keyword>
<protein>
    <submittedName>
        <fullName evidence="2">Uncharacterized protein</fullName>
    </submittedName>
</protein>
<sequence>MFWFLFSNSVSQQYSFSDNILTSVTLKNGDTILINATDKNAFLHISPHFFFGELTITASSDVDNTTIKAQASQRLQFKYSTIEIVYSSSPALCKVDIFLTNIQTCNEKTIHVRGAKSTTISADHLVVDYNLCYWFDFLTNSSYSFDIDHSNSTFPTVFYKNSQDNFVQEKYDELSVSTLPNMFILRLPAGKYNISQMSFSISRSFGDWTDQSSTFDCWPQDHCGSVKNLFYLTESRGVSWLIWTTLILGLSIPAIIILFCMFSKPAEVILTGASAQPLVTAK</sequence>
<name>A2FKZ7_TRIV3</name>
<dbReference type="InParanoid" id="A2FKZ7"/>
<organism evidence="2 3">
    <name type="scientific">Trichomonas vaginalis (strain ATCC PRA-98 / G3)</name>
    <dbReference type="NCBI Taxonomy" id="412133"/>
    <lineage>
        <taxon>Eukaryota</taxon>
        <taxon>Metamonada</taxon>
        <taxon>Parabasalia</taxon>
        <taxon>Trichomonadida</taxon>
        <taxon>Trichomonadidae</taxon>
        <taxon>Trichomonas</taxon>
    </lineage>
</organism>